<feature type="transmembrane region" description="Helical" evidence="1">
    <location>
        <begin position="499"/>
        <end position="521"/>
    </location>
</feature>
<evidence type="ECO:0000256" key="1">
    <source>
        <dbReference type="SAM" id="Phobius"/>
    </source>
</evidence>
<evidence type="ECO:0000256" key="2">
    <source>
        <dbReference type="SAM" id="SignalP"/>
    </source>
</evidence>
<feature type="chain" id="PRO_5042943817" description="Nose resistant-to-fluoxetine protein N-terminal domain-containing protein" evidence="2">
    <location>
        <begin position="18"/>
        <end position="722"/>
    </location>
</feature>
<feature type="transmembrane region" description="Helical" evidence="1">
    <location>
        <begin position="672"/>
        <end position="693"/>
    </location>
</feature>
<protein>
    <recommendedName>
        <fullName evidence="3">Nose resistant-to-fluoxetine protein N-terminal domain-containing protein</fullName>
    </recommendedName>
</protein>
<evidence type="ECO:0000313" key="4">
    <source>
        <dbReference type="EMBL" id="KAK4881188.1"/>
    </source>
</evidence>
<feature type="transmembrane region" description="Helical" evidence="1">
    <location>
        <begin position="204"/>
        <end position="225"/>
    </location>
</feature>
<keyword evidence="5" id="KW-1185">Reference proteome</keyword>
<dbReference type="Pfam" id="PF01757">
    <property type="entry name" value="Acyl_transf_3"/>
    <property type="match status" value="1"/>
</dbReference>
<keyword evidence="1" id="KW-1133">Transmembrane helix</keyword>
<feature type="transmembrane region" description="Helical" evidence="1">
    <location>
        <begin position="314"/>
        <end position="332"/>
    </location>
</feature>
<dbReference type="Proteomes" id="UP001353858">
    <property type="component" value="Unassembled WGS sequence"/>
</dbReference>
<dbReference type="GO" id="GO:0016747">
    <property type="term" value="F:acyltransferase activity, transferring groups other than amino-acyl groups"/>
    <property type="evidence" value="ECO:0007669"/>
    <property type="project" value="InterPro"/>
</dbReference>
<name>A0AAN7SPK0_9COLE</name>
<gene>
    <name evidence="4" type="ORF">RN001_004507</name>
</gene>
<dbReference type="AlphaFoldDB" id="A0AAN7SPK0"/>
<sequence length="722" mass="83005">MIWFVFVFLLATVQVHGVNKYLRAQSVLYGLSSLTEKDNENSTCLQELFQLYEGVNNRHLWALKALDASGQPESGFLWGNNLWIGSHFQCSDISNKRPLEINHLKVKQPEETAYDYPPYEMAFAMAYMKHNSTQQQHAQMPLESTIQLGLCIPKSCSTNELHELLNNYLNTHFLYAQEFYNLNIEISSLKILDDDSWMFLPKTMAALCVFLVSVFLVILGTIYDVKITQPRLKAKMDCNVENNNAKVSSISIINNFKSNGVEESQDNDSKFKVKKVNKFKIVFDVLQCFSIYSNVKALTKTKITTDAISSIHGVRLFSLIWVICVHTIFYQIDFLKNVPTGFRLSEYFLVQVLSNSTYCVDSFLFLSGFLLAYTFYKSKQGIVKCKRPVNVLAKVSEFFMMFTHRYLRLTPVYLITILVADVLFSYYRQSSSLNVVEKPDIECSQHWWRNVLYINNFYPRSEMCLSWSWYLSADTQFFMVSTILLIVSTIWFKTAVSILLFLIVVCMGATGYRSYSVGYIPTMDEQFIQLDAIYDLPWNRIGPYLVGVITGYVLTIKLEGKLNLRKPYLILLWIICPLINLWIVFTLYGRQISVEFSAVYMGLSRSLWGIGLGWLIIACSTNNAGIVNKFLSFRGWIPLSRLTYCGYLIHPLLIHVIYLSAESSQSASLSSFALSIFGIGMLTLFFAFWYSLFFESPYILLTKLLFNQFKKPKEPKTTNGAL</sequence>
<organism evidence="4 5">
    <name type="scientific">Aquatica leii</name>
    <dbReference type="NCBI Taxonomy" id="1421715"/>
    <lineage>
        <taxon>Eukaryota</taxon>
        <taxon>Metazoa</taxon>
        <taxon>Ecdysozoa</taxon>
        <taxon>Arthropoda</taxon>
        <taxon>Hexapoda</taxon>
        <taxon>Insecta</taxon>
        <taxon>Pterygota</taxon>
        <taxon>Neoptera</taxon>
        <taxon>Endopterygota</taxon>
        <taxon>Coleoptera</taxon>
        <taxon>Polyphaga</taxon>
        <taxon>Elateriformia</taxon>
        <taxon>Elateroidea</taxon>
        <taxon>Lampyridae</taxon>
        <taxon>Luciolinae</taxon>
        <taxon>Aquatica</taxon>
    </lineage>
</organism>
<keyword evidence="1" id="KW-0472">Membrane</keyword>
<dbReference type="EMBL" id="JARPUR010000002">
    <property type="protein sequence ID" value="KAK4881188.1"/>
    <property type="molecule type" value="Genomic_DNA"/>
</dbReference>
<reference evidence="5" key="1">
    <citation type="submission" date="2023-01" db="EMBL/GenBank/DDBJ databases">
        <title>Key to firefly adult light organ development and bioluminescence: homeobox transcription factors regulate luciferase expression and transportation to peroxisome.</title>
        <authorList>
            <person name="Fu X."/>
        </authorList>
    </citation>
    <scope>NUCLEOTIDE SEQUENCE [LARGE SCALE GENOMIC DNA]</scope>
</reference>
<evidence type="ECO:0000259" key="3">
    <source>
        <dbReference type="SMART" id="SM00703"/>
    </source>
</evidence>
<proteinExistence type="predicted"/>
<keyword evidence="1" id="KW-0812">Transmembrane</keyword>
<dbReference type="InterPro" id="IPR052728">
    <property type="entry name" value="O2_lipid_transport_reg"/>
</dbReference>
<keyword evidence="2" id="KW-0732">Signal</keyword>
<feature type="domain" description="Nose resistant-to-fluoxetine protein N-terminal" evidence="3">
    <location>
        <begin position="41"/>
        <end position="183"/>
    </location>
</feature>
<dbReference type="PANTHER" id="PTHR11161:SF72">
    <property type="entry name" value="FI21449P1"/>
    <property type="match status" value="1"/>
</dbReference>
<feature type="transmembrane region" description="Helical" evidence="1">
    <location>
        <begin position="608"/>
        <end position="627"/>
    </location>
</feature>
<dbReference type="SMART" id="SM00703">
    <property type="entry name" value="NRF"/>
    <property type="match status" value="1"/>
</dbReference>
<feature type="transmembrane region" description="Helical" evidence="1">
    <location>
        <begin position="639"/>
        <end position="660"/>
    </location>
</feature>
<feature type="transmembrane region" description="Helical" evidence="1">
    <location>
        <begin position="570"/>
        <end position="588"/>
    </location>
</feature>
<feature type="transmembrane region" description="Helical" evidence="1">
    <location>
        <begin position="352"/>
        <end position="376"/>
    </location>
</feature>
<accession>A0AAN7SPK0</accession>
<feature type="transmembrane region" description="Helical" evidence="1">
    <location>
        <begin position="467"/>
        <end position="492"/>
    </location>
</feature>
<feature type="transmembrane region" description="Helical" evidence="1">
    <location>
        <begin position="541"/>
        <end position="558"/>
    </location>
</feature>
<dbReference type="InterPro" id="IPR006621">
    <property type="entry name" value="Nose-resist-to-fluoxetine_N"/>
</dbReference>
<evidence type="ECO:0000313" key="5">
    <source>
        <dbReference type="Proteomes" id="UP001353858"/>
    </source>
</evidence>
<dbReference type="Pfam" id="PF20146">
    <property type="entry name" value="NRF"/>
    <property type="match status" value="1"/>
</dbReference>
<feature type="transmembrane region" description="Helical" evidence="1">
    <location>
        <begin position="406"/>
        <end position="427"/>
    </location>
</feature>
<comment type="caution">
    <text evidence="4">The sequence shown here is derived from an EMBL/GenBank/DDBJ whole genome shotgun (WGS) entry which is preliminary data.</text>
</comment>
<dbReference type="InterPro" id="IPR002656">
    <property type="entry name" value="Acyl_transf_3_dom"/>
</dbReference>
<dbReference type="PANTHER" id="PTHR11161">
    <property type="entry name" value="O-ACYLTRANSFERASE"/>
    <property type="match status" value="1"/>
</dbReference>
<feature type="signal peptide" evidence="2">
    <location>
        <begin position="1"/>
        <end position="17"/>
    </location>
</feature>